<evidence type="ECO:0000313" key="2">
    <source>
        <dbReference type="Proteomes" id="UP000276215"/>
    </source>
</evidence>
<evidence type="ECO:0000313" key="1">
    <source>
        <dbReference type="EMBL" id="RPB01631.1"/>
    </source>
</evidence>
<organism evidence="1 2">
    <name type="scientific">Choiromyces venosus 120613-1</name>
    <dbReference type="NCBI Taxonomy" id="1336337"/>
    <lineage>
        <taxon>Eukaryota</taxon>
        <taxon>Fungi</taxon>
        <taxon>Dikarya</taxon>
        <taxon>Ascomycota</taxon>
        <taxon>Pezizomycotina</taxon>
        <taxon>Pezizomycetes</taxon>
        <taxon>Pezizales</taxon>
        <taxon>Tuberaceae</taxon>
        <taxon>Choiromyces</taxon>
    </lineage>
</organism>
<reference evidence="1 2" key="1">
    <citation type="journal article" date="2018" name="Nat. Ecol. Evol.">
        <title>Pezizomycetes genomes reveal the molecular basis of ectomycorrhizal truffle lifestyle.</title>
        <authorList>
            <person name="Murat C."/>
            <person name="Payen T."/>
            <person name="Noel B."/>
            <person name="Kuo A."/>
            <person name="Morin E."/>
            <person name="Chen J."/>
            <person name="Kohler A."/>
            <person name="Krizsan K."/>
            <person name="Balestrini R."/>
            <person name="Da Silva C."/>
            <person name="Montanini B."/>
            <person name="Hainaut M."/>
            <person name="Levati E."/>
            <person name="Barry K.W."/>
            <person name="Belfiori B."/>
            <person name="Cichocki N."/>
            <person name="Clum A."/>
            <person name="Dockter R.B."/>
            <person name="Fauchery L."/>
            <person name="Guy J."/>
            <person name="Iotti M."/>
            <person name="Le Tacon F."/>
            <person name="Lindquist E.A."/>
            <person name="Lipzen A."/>
            <person name="Malagnac F."/>
            <person name="Mello A."/>
            <person name="Molinier V."/>
            <person name="Miyauchi S."/>
            <person name="Poulain J."/>
            <person name="Riccioni C."/>
            <person name="Rubini A."/>
            <person name="Sitrit Y."/>
            <person name="Splivallo R."/>
            <person name="Traeger S."/>
            <person name="Wang M."/>
            <person name="Zifcakova L."/>
            <person name="Wipf D."/>
            <person name="Zambonelli A."/>
            <person name="Paolocci F."/>
            <person name="Nowrousian M."/>
            <person name="Ottonello S."/>
            <person name="Baldrian P."/>
            <person name="Spatafora J.W."/>
            <person name="Henrissat B."/>
            <person name="Nagy L.G."/>
            <person name="Aury J.M."/>
            <person name="Wincker P."/>
            <person name="Grigoriev I.V."/>
            <person name="Bonfante P."/>
            <person name="Martin F.M."/>
        </authorList>
    </citation>
    <scope>NUCLEOTIDE SEQUENCE [LARGE SCALE GENOMIC DNA]</scope>
    <source>
        <strain evidence="1 2">120613-1</strain>
    </source>
</reference>
<name>A0A3N4JZR4_9PEZI</name>
<dbReference type="AlphaFoldDB" id="A0A3N4JZR4"/>
<protein>
    <submittedName>
        <fullName evidence="1">Uncharacterized protein</fullName>
    </submittedName>
</protein>
<gene>
    <name evidence="1" type="ORF">L873DRAFT_1803431</name>
</gene>
<sequence>MFVKMWEDISHELNNFFRSGICVNIGKLGDAQTAGLVAILVTRGVRLDNKFRVPFDHIELVIEDLKKISSSHGTISSSAQLYCGIYEILDQPGKGKHIALDWSPFSVNPTQFHPLRPVDIESLRHKILRHILGGIAPSLVSLDGGLRKIWNKKTERKFEPPSNLLKPPFEKLEFRSPHEHSLEELLNAKSELTTKSGRYRTLYMALIENSMTEHRMKPATQLGVGACVSSLLAQYQTSLFLDYAESWRSAQMKMRNQIYRWYSGLKSASEMIALINRFLFETEAGDFPGRFCDNIHKILGALARAGDTLNFYSASVISLYEELALSLIFLVRPHEFLVPDSWRRLYFNRWENKHRSPSGRERFWYQQYLIKVCLSFCELVINIERTPTKEIALAKRSVTLIVVFNRNRLNAKGIRNLKADELIGRLAKVFREYNGNDSIILMRDRQLEQTGDSFAGFPLKGTGISVIKLRPAVEKERHLRMQSTDRETRRLNTAHILTAFWKLNGPRVLERMRERRITECNNAAHILTAFWKLNGPRVLERMRERRIRERNNAAHILTVFWKLNGPRFMERMRERRRYLAPQYKNCCLLADMKEDKNWTY</sequence>
<accession>A0A3N4JZR4</accession>
<dbReference type="EMBL" id="ML120372">
    <property type="protein sequence ID" value="RPB01631.1"/>
    <property type="molecule type" value="Genomic_DNA"/>
</dbReference>
<keyword evidence="2" id="KW-1185">Reference proteome</keyword>
<proteinExistence type="predicted"/>
<dbReference type="STRING" id="1336337.A0A3N4JZR4"/>
<dbReference type="Proteomes" id="UP000276215">
    <property type="component" value="Unassembled WGS sequence"/>
</dbReference>
<dbReference type="OrthoDB" id="5392988at2759"/>